<dbReference type="Proteomes" id="UP000241769">
    <property type="component" value="Unassembled WGS sequence"/>
</dbReference>
<proteinExistence type="predicted"/>
<protein>
    <submittedName>
        <fullName evidence="1">Uncharacterized protein</fullName>
    </submittedName>
</protein>
<dbReference type="EMBL" id="MDYQ01000033">
    <property type="protein sequence ID" value="PRP86267.1"/>
    <property type="molecule type" value="Genomic_DNA"/>
</dbReference>
<dbReference type="InterPro" id="IPR043504">
    <property type="entry name" value="Peptidase_S1_PA_chymotrypsin"/>
</dbReference>
<keyword evidence="2" id="KW-1185">Reference proteome</keyword>
<sequence>MRVALEDGVDSISDLPEIINTKNTGLSQSQLRTLKRKQKWLKTYQLEDATDGAAESNPTEATLVFTQEEAGTAVCISSDGLLLTCSHCIAESLGEYESKRHESFFLLFSSGRLVRAKSIAWDPKRDLALLQITAAQHQSSPFPHIMLSKEPPKLRAPLSCIGHPGSEDLETSIPGVKTHYDVLVISRGSHRGYARGQDVQDNSEIGAMKHDCWTYWGHSGAPLVARDSGELVGMHSSWDDRTGLRVTSIKHSYDPPTIYDYQLNSYTDHNTPSPPPFYGPVIQTFRFCDPWPHHKRRNSQMKRQKVDEGSPSAEQTALNILLTSEKARVVILIPDLGRPQIRLINEKARELLTQLLEYTYHSTEPMVILFWSAVHAVARREKDSEVLRISNLVIKLRRVVVRDEVMVVVTAKRGDGSRYESSQSFQSGPPQEICALSSAVEDDIIGNVLGINNLILTLVKIEDRGVHRYLCTNSHAAIILGFQPHQVRGRTSLELGQPMADTNRMYDLYHRNLDPQTKISSFSIDLEQIPGASYFSEHREVKPGYLLGLSIIYSRTQQTYRPPGPSPPAIPRIEAPKIWIRNRWDEFMEDCIRYVQHNRHHTSKDRIPLPEEFLINPEKIYCYIYSGESFLPSGDRDGFLWKSSRGTTSAGHLQKRYFYAQLQDGSRLRRKVMWMNDIKELFIIEYRHFSTANSMNTEADKLMGPPGMDWNRLTNEVHSQMNQQLTTSCDVISSHFDMAATRTDPSDLGSDNIVSYVNHILHSWASDFGKSK</sequence>
<comment type="caution">
    <text evidence="1">The sequence shown here is derived from an EMBL/GenBank/DDBJ whole genome shotgun (WGS) entry which is preliminary data.</text>
</comment>
<name>A0A2P6NQN8_9EUKA</name>
<dbReference type="SUPFAM" id="SSF50494">
    <property type="entry name" value="Trypsin-like serine proteases"/>
    <property type="match status" value="1"/>
</dbReference>
<dbReference type="Gene3D" id="2.40.10.10">
    <property type="entry name" value="Trypsin-like serine proteases"/>
    <property type="match status" value="2"/>
</dbReference>
<dbReference type="InParanoid" id="A0A2P6NQN8"/>
<dbReference type="InterPro" id="IPR009003">
    <property type="entry name" value="Peptidase_S1_PA"/>
</dbReference>
<evidence type="ECO:0000313" key="2">
    <source>
        <dbReference type="Proteomes" id="UP000241769"/>
    </source>
</evidence>
<organism evidence="1 2">
    <name type="scientific">Planoprotostelium fungivorum</name>
    <dbReference type="NCBI Taxonomy" id="1890364"/>
    <lineage>
        <taxon>Eukaryota</taxon>
        <taxon>Amoebozoa</taxon>
        <taxon>Evosea</taxon>
        <taxon>Variosea</taxon>
        <taxon>Cavosteliida</taxon>
        <taxon>Cavosteliaceae</taxon>
        <taxon>Planoprotostelium</taxon>
    </lineage>
</organism>
<accession>A0A2P6NQN8</accession>
<gene>
    <name evidence="1" type="ORF">PROFUN_05408</name>
</gene>
<dbReference type="STRING" id="1890364.A0A2P6NQN8"/>
<dbReference type="Pfam" id="PF13365">
    <property type="entry name" value="Trypsin_2"/>
    <property type="match status" value="1"/>
</dbReference>
<dbReference type="OrthoDB" id="4217619at2759"/>
<dbReference type="AlphaFoldDB" id="A0A2P6NQN8"/>
<evidence type="ECO:0000313" key="1">
    <source>
        <dbReference type="EMBL" id="PRP86267.1"/>
    </source>
</evidence>
<reference evidence="1 2" key="1">
    <citation type="journal article" date="2018" name="Genome Biol. Evol.">
        <title>Multiple Roots of Fruiting Body Formation in Amoebozoa.</title>
        <authorList>
            <person name="Hillmann F."/>
            <person name="Forbes G."/>
            <person name="Novohradska S."/>
            <person name="Ferling I."/>
            <person name="Riege K."/>
            <person name="Groth M."/>
            <person name="Westermann M."/>
            <person name="Marz M."/>
            <person name="Spaller T."/>
            <person name="Winckler T."/>
            <person name="Schaap P."/>
            <person name="Glockner G."/>
        </authorList>
    </citation>
    <scope>NUCLEOTIDE SEQUENCE [LARGE SCALE GENOMIC DNA]</scope>
    <source>
        <strain evidence="1 2">Jena</strain>
    </source>
</reference>